<evidence type="ECO:0000313" key="2">
    <source>
        <dbReference type="Proteomes" id="UP001268683"/>
    </source>
</evidence>
<name>A0AA52HBC9_9PROT</name>
<dbReference type="AlphaFoldDB" id="A0AA52HBC9"/>
<organism evidence="1 2">
    <name type="scientific">Temperatibacter marinus</name>
    <dbReference type="NCBI Taxonomy" id="1456591"/>
    <lineage>
        <taxon>Bacteria</taxon>
        <taxon>Pseudomonadati</taxon>
        <taxon>Pseudomonadota</taxon>
        <taxon>Alphaproteobacteria</taxon>
        <taxon>Kordiimonadales</taxon>
        <taxon>Temperatibacteraceae</taxon>
        <taxon>Temperatibacter</taxon>
    </lineage>
</organism>
<protein>
    <recommendedName>
        <fullName evidence="3">Peptidase M61 catalytic domain-containing protein</fullName>
    </recommendedName>
</protein>
<dbReference type="KEGG" id="tmk:QGN29_04510"/>
<dbReference type="EMBL" id="CP123872">
    <property type="protein sequence ID" value="WND03635.1"/>
    <property type="molecule type" value="Genomic_DNA"/>
</dbReference>
<evidence type="ECO:0008006" key="3">
    <source>
        <dbReference type="Google" id="ProtNLM"/>
    </source>
</evidence>
<dbReference type="Proteomes" id="UP001268683">
    <property type="component" value="Chromosome"/>
</dbReference>
<sequence length="389" mass="45135">MVSFLLLLEASSLRAEESPYTVIYSKNLPDWIKGAAKSHLEKSFHTYSQVFSIQQDTPINILIEYHPEGDLSSAYVQTKQGMRITLRGSIWENKKTEKLEQLLEKFIWHEGFHVWHIFYFPRINKGIDSFLMEGAAEYFHWKFAASDKNKTQDTVAWLQGCVLSTADRSLINVSKYIPAKANYLCGVFIQWMLDQWLDHYSKGNLSVEKLWQHLFTSSLSSDFRERQLLVRIFRYLESRAETAHLSEKLHQFIFEEGSMRWQKMDEYFAQTGINIRLKKLDEYQPDTLIETIIQNIIQRECTSIAPWIWSENRVSTLNSRSCGLLSKLNNVKTINGVIVPKDAPKAFLLIKQTCAENGYILLGRGKKLAALKFQCEEGIKHPPAEFIYG</sequence>
<reference evidence="1" key="1">
    <citation type="submission" date="2023-04" db="EMBL/GenBank/DDBJ databases">
        <title>Complete genome sequence of Temperatibacter marinus.</title>
        <authorList>
            <person name="Rong J.-C."/>
            <person name="Yi M.-L."/>
            <person name="Zhao Q."/>
        </authorList>
    </citation>
    <scope>NUCLEOTIDE SEQUENCE</scope>
    <source>
        <strain evidence="1">NBRC 110045</strain>
    </source>
</reference>
<dbReference type="RefSeq" id="WP_310799488.1">
    <property type="nucleotide sequence ID" value="NZ_CP123872.1"/>
</dbReference>
<proteinExistence type="predicted"/>
<accession>A0AA52HBC9</accession>
<evidence type="ECO:0000313" key="1">
    <source>
        <dbReference type="EMBL" id="WND03635.1"/>
    </source>
</evidence>
<keyword evidence="2" id="KW-1185">Reference proteome</keyword>
<gene>
    <name evidence="1" type="ORF">QGN29_04510</name>
</gene>